<dbReference type="GO" id="GO:0019557">
    <property type="term" value="P:L-histidine catabolic process to glutamate and formate"/>
    <property type="evidence" value="ECO:0007669"/>
    <property type="project" value="UniProtKB-UniPathway"/>
</dbReference>
<dbReference type="PANTHER" id="PTHR12234:SF0">
    <property type="entry name" value="FORMIMIDOYLTRANSFERASE-CYCLODEAMINASE"/>
    <property type="match status" value="1"/>
</dbReference>
<dbReference type="PANTHER" id="PTHR12234">
    <property type="entry name" value="FORMIMINOTRANSFERASE-CYCLODEAMINASE"/>
    <property type="match status" value="1"/>
</dbReference>
<dbReference type="GO" id="GO:0030412">
    <property type="term" value="F:formimidoyltetrahydrofolate cyclodeaminase activity"/>
    <property type="evidence" value="ECO:0007669"/>
    <property type="project" value="UniProtKB-EC"/>
</dbReference>
<evidence type="ECO:0000259" key="21">
    <source>
        <dbReference type="SMART" id="SM01222"/>
    </source>
</evidence>
<protein>
    <recommendedName>
        <fullName evidence="8">Formimidoyltransferase-cyclodeaminase</fullName>
        <ecNumber evidence="6">2.1.2.5</ecNumber>
        <ecNumber evidence="7">4.3.1.4</ecNumber>
    </recommendedName>
    <alternativeName>
        <fullName evidence="19">Formiminotransferase-cyclodeaminase</fullName>
    </alternativeName>
</protein>
<evidence type="ECO:0000256" key="16">
    <source>
        <dbReference type="ARBA" id="ARBA00023268"/>
    </source>
</evidence>
<dbReference type="SUPFAM" id="SSF55116">
    <property type="entry name" value="Formiminotransferase domain of formiminotransferase-cyclodeaminase"/>
    <property type="match status" value="2"/>
</dbReference>
<evidence type="ECO:0000256" key="14">
    <source>
        <dbReference type="ARBA" id="ARBA00023212"/>
    </source>
</evidence>
<comment type="similarity">
    <text evidence="4">In the N-terminal section; belongs to the formiminotransferase family.</text>
</comment>
<dbReference type="InterPro" id="IPR007044">
    <property type="entry name" value="Cyclodeamin/CycHdrlase"/>
</dbReference>
<keyword evidence="13" id="KW-0333">Golgi apparatus</keyword>
<sequence length="560" mass="60062">MDQLVECVPNFSEGHDQNVLDAITASITAVKDVALLDVDPGEATNRTVVTFVGSPEGVKEAAFQAIATAAEFIDMKNHSGEHARMGATDVCPFVPIRGVTMEECVEIAKSVGKRVGDALSIPIYLYENAASTPERQNLANVRAGEYEGLTDKLKDPDWKPDFGKAQFNAKSGATAVGARQFLIAYNVNLNTRDRKMATDIALDIREAGRAKRDKEGQIVRDKDGNALKVPGLLKDCKAVGWEIEEYEKAQVSINLTDYTVTSPHAAFEAVRDGARKRGLRVTGSEIVGLIPLEAMLMAGRYYLTTQGKTTAVPESQLVHAAVESLGLNDVSKFDPNERIVEYRLKESNDLVSMTVDGFTDELSIDSPAPGGGSVSALMGTLGAALVSMVAALTHGKKGMEDSREEMESVGSQAQALKERLISLVDEDTAAFNSILDAFRLKRKTDEQKKQRDAAILSATKNATQIPLLVAQLCYEVLDLSITAIEKGNPNSVSDAGVAAEAALAGLRGARLNVLINLDGIDDGNFCNEMTKKVDTLLKKGESFHGKVVAAVDQVMKGGNG</sequence>
<dbReference type="Gene3D" id="1.20.120.680">
    <property type="entry name" value="Formiminotetrahydrofolate cyclodeaminase monomer, up-and-down helical bundle"/>
    <property type="match status" value="1"/>
</dbReference>
<dbReference type="InterPro" id="IPR037064">
    <property type="entry name" value="Formiminotransferase_N_sf"/>
</dbReference>
<keyword evidence="9" id="KW-0963">Cytoplasm</keyword>
<keyword evidence="15" id="KW-0456">Lyase</keyword>
<dbReference type="InterPro" id="IPR013802">
    <property type="entry name" value="Formiminotransferase_C"/>
</dbReference>
<evidence type="ECO:0000256" key="2">
    <source>
        <dbReference type="ARBA" id="ARBA00004555"/>
    </source>
</evidence>
<evidence type="ECO:0000259" key="20">
    <source>
        <dbReference type="SMART" id="SM01221"/>
    </source>
</evidence>
<gene>
    <name evidence="22" type="ORF">METZ01_LOCUS20530</name>
</gene>
<accession>A0A381PKV8</accession>
<comment type="pathway">
    <text evidence="3">Amino-acid degradation; L-histidine degradation into L-glutamate; L-glutamate from N-formimidoyl-L-glutamate (transferase route): step 1/1.</text>
</comment>
<keyword evidence="14" id="KW-0206">Cytoskeleton</keyword>
<evidence type="ECO:0000256" key="18">
    <source>
        <dbReference type="ARBA" id="ARBA00025915"/>
    </source>
</evidence>
<dbReference type="SMART" id="SM01221">
    <property type="entry name" value="FTCD"/>
    <property type="match status" value="1"/>
</dbReference>
<feature type="domain" description="Formiminotransferase N-terminal subdomain" evidence="21">
    <location>
        <begin position="3"/>
        <end position="180"/>
    </location>
</feature>
<evidence type="ECO:0000256" key="17">
    <source>
        <dbReference type="ARBA" id="ARBA00025506"/>
    </source>
</evidence>
<dbReference type="EC" id="4.3.1.4" evidence="7"/>
<name>A0A381PKV8_9ZZZZ</name>
<evidence type="ECO:0000256" key="12">
    <source>
        <dbReference type="ARBA" id="ARBA00022954"/>
    </source>
</evidence>
<comment type="similarity">
    <text evidence="5">In the C-terminal section; belongs to the cyclodeaminase/cyclohydrolase family.</text>
</comment>
<evidence type="ECO:0000256" key="3">
    <source>
        <dbReference type="ARBA" id="ARBA00005082"/>
    </source>
</evidence>
<evidence type="ECO:0000256" key="19">
    <source>
        <dbReference type="ARBA" id="ARBA00030029"/>
    </source>
</evidence>
<keyword evidence="12" id="KW-0290">Folate-binding</keyword>
<dbReference type="InterPro" id="IPR051623">
    <property type="entry name" value="FTCD"/>
</dbReference>
<dbReference type="InterPro" id="IPR012886">
    <property type="entry name" value="Formiminotransferase_N"/>
</dbReference>
<dbReference type="InterPro" id="IPR036178">
    <property type="entry name" value="Formintransfe-cycloase-like_sf"/>
</dbReference>
<dbReference type="SUPFAM" id="SSF101262">
    <property type="entry name" value="Methenyltetrahydrofolate cyclohydrolase-like"/>
    <property type="match status" value="1"/>
</dbReference>
<evidence type="ECO:0000256" key="11">
    <source>
        <dbReference type="ARBA" id="ARBA00022808"/>
    </source>
</evidence>
<dbReference type="Pfam" id="PF07837">
    <property type="entry name" value="FTCD_N"/>
    <property type="match status" value="1"/>
</dbReference>
<dbReference type="GO" id="GO:0019556">
    <property type="term" value="P:L-histidine catabolic process to glutamate and formamide"/>
    <property type="evidence" value="ECO:0007669"/>
    <property type="project" value="UniProtKB-UniPathway"/>
</dbReference>
<comment type="subunit">
    <text evidence="18">Homooctamer, including four polyglutamate binding sites. The subunits are arranged as a tetramer of dimers, and form a planar ring-shaped structure.</text>
</comment>
<dbReference type="GO" id="GO:0005814">
    <property type="term" value="C:centriole"/>
    <property type="evidence" value="ECO:0007669"/>
    <property type="project" value="UniProtKB-SubCell"/>
</dbReference>
<evidence type="ECO:0000256" key="8">
    <source>
        <dbReference type="ARBA" id="ARBA00017787"/>
    </source>
</evidence>
<dbReference type="NCBIfam" id="TIGR02024">
    <property type="entry name" value="FtcD"/>
    <property type="match status" value="1"/>
</dbReference>
<feature type="domain" description="Formiminotransferase C-terminal subdomain" evidence="20">
    <location>
        <begin position="181"/>
        <end position="343"/>
    </location>
</feature>
<proteinExistence type="inferred from homology"/>
<evidence type="ECO:0000256" key="6">
    <source>
        <dbReference type="ARBA" id="ARBA00012252"/>
    </source>
</evidence>
<dbReference type="EMBL" id="UINC01001018">
    <property type="protein sequence ID" value="SUZ67676.1"/>
    <property type="molecule type" value="Genomic_DNA"/>
</dbReference>
<dbReference type="EC" id="2.1.2.5" evidence="6"/>
<dbReference type="Gene3D" id="3.30.70.670">
    <property type="entry name" value="Formiminotransferase, C-terminal subdomain"/>
    <property type="match status" value="1"/>
</dbReference>
<reference evidence="22" key="1">
    <citation type="submission" date="2018-05" db="EMBL/GenBank/DDBJ databases">
        <authorList>
            <person name="Lanie J.A."/>
            <person name="Ng W.-L."/>
            <person name="Kazmierczak K.M."/>
            <person name="Andrzejewski T.M."/>
            <person name="Davidsen T.M."/>
            <person name="Wayne K.J."/>
            <person name="Tettelin H."/>
            <person name="Glass J.I."/>
            <person name="Rusch D."/>
            <person name="Podicherti R."/>
            <person name="Tsui H.-C.T."/>
            <person name="Winkler M.E."/>
        </authorList>
    </citation>
    <scope>NUCLEOTIDE SEQUENCE</scope>
</reference>
<organism evidence="22">
    <name type="scientific">marine metagenome</name>
    <dbReference type="NCBI Taxonomy" id="408172"/>
    <lineage>
        <taxon>unclassified sequences</taxon>
        <taxon>metagenomes</taxon>
        <taxon>ecological metagenomes</taxon>
    </lineage>
</organism>
<evidence type="ECO:0000256" key="1">
    <source>
        <dbReference type="ARBA" id="ARBA00004114"/>
    </source>
</evidence>
<evidence type="ECO:0000313" key="22">
    <source>
        <dbReference type="EMBL" id="SUZ67676.1"/>
    </source>
</evidence>
<dbReference type="Pfam" id="PF02971">
    <property type="entry name" value="FTCD"/>
    <property type="match status" value="1"/>
</dbReference>
<dbReference type="InterPro" id="IPR037070">
    <property type="entry name" value="Formiminotransferase_C_sf"/>
</dbReference>
<keyword evidence="11" id="KW-0369">Histidine metabolism</keyword>
<evidence type="ECO:0000256" key="10">
    <source>
        <dbReference type="ARBA" id="ARBA00022679"/>
    </source>
</evidence>
<dbReference type="Gene3D" id="3.30.990.10">
    <property type="entry name" value="Formiminotransferase, N-terminal subdomain"/>
    <property type="match status" value="1"/>
</dbReference>
<evidence type="ECO:0000256" key="7">
    <source>
        <dbReference type="ARBA" id="ARBA00012998"/>
    </source>
</evidence>
<comment type="function">
    <text evidence="17">Folate-dependent enzyme, that displays both transferase and deaminase activity. Serves to channel one-carbon units from formiminoglutamate to the folate pool.</text>
</comment>
<evidence type="ECO:0000256" key="13">
    <source>
        <dbReference type="ARBA" id="ARBA00023034"/>
    </source>
</evidence>
<dbReference type="InterPro" id="IPR004227">
    <property type="entry name" value="Formiminotransferase_cat"/>
</dbReference>
<comment type="subcellular location">
    <subcellularLocation>
        <location evidence="1">Cytoplasm</location>
        <location evidence="1">Cytoskeleton</location>
        <location evidence="1">Microtubule organizing center</location>
        <location evidence="1">Centrosome</location>
        <location evidence="1">Centriole</location>
    </subcellularLocation>
    <subcellularLocation>
        <location evidence="2">Golgi apparatus</location>
    </subcellularLocation>
</comment>
<dbReference type="AlphaFoldDB" id="A0A381PKV8"/>
<keyword evidence="16" id="KW-0511">Multifunctional enzyme</keyword>
<evidence type="ECO:0000256" key="4">
    <source>
        <dbReference type="ARBA" id="ARBA00008297"/>
    </source>
</evidence>
<dbReference type="UniPathway" id="UPA00379">
    <property type="reaction ID" value="UER00555"/>
</dbReference>
<evidence type="ECO:0000256" key="15">
    <source>
        <dbReference type="ARBA" id="ARBA00023239"/>
    </source>
</evidence>
<dbReference type="SMART" id="SM01222">
    <property type="entry name" value="FTCD_N"/>
    <property type="match status" value="1"/>
</dbReference>
<dbReference type="FunFam" id="3.30.990.10:FF:000001">
    <property type="entry name" value="Formimidoyltransferase cyclodeaminase"/>
    <property type="match status" value="1"/>
</dbReference>
<dbReference type="GO" id="GO:0005542">
    <property type="term" value="F:folic acid binding"/>
    <property type="evidence" value="ECO:0007669"/>
    <property type="project" value="UniProtKB-KW"/>
</dbReference>
<keyword evidence="10" id="KW-0808">Transferase</keyword>
<dbReference type="GO" id="GO:0030409">
    <property type="term" value="F:glutamate formimidoyltransferase activity"/>
    <property type="evidence" value="ECO:0007669"/>
    <property type="project" value="UniProtKB-EC"/>
</dbReference>
<evidence type="ECO:0000256" key="9">
    <source>
        <dbReference type="ARBA" id="ARBA00022490"/>
    </source>
</evidence>
<dbReference type="Pfam" id="PF04961">
    <property type="entry name" value="FTCD_C"/>
    <property type="match status" value="1"/>
</dbReference>
<dbReference type="InterPro" id="IPR022384">
    <property type="entry name" value="FormiminoTrfase_cat_dom_sf"/>
</dbReference>
<dbReference type="GO" id="GO:0005794">
    <property type="term" value="C:Golgi apparatus"/>
    <property type="evidence" value="ECO:0007669"/>
    <property type="project" value="UniProtKB-SubCell"/>
</dbReference>
<evidence type="ECO:0000256" key="5">
    <source>
        <dbReference type="ARBA" id="ARBA00010825"/>
    </source>
</evidence>